<dbReference type="InterPro" id="IPR004212">
    <property type="entry name" value="GTF2I"/>
</dbReference>
<dbReference type="GO" id="GO:0003700">
    <property type="term" value="F:DNA-binding transcription factor activity"/>
    <property type="evidence" value="ECO:0007669"/>
    <property type="project" value="TreeGrafter"/>
</dbReference>
<comment type="subcellular location">
    <subcellularLocation>
        <location evidence="1">Nucleus</location>
    </subcellularLocation>
</comment>
<keyword evidence="6" id="KW-0539">Nucleus</keyword>
<dbReference type="PANTHER" id="PTHR46304">
    <property type="entry name" value="GENERAL TRANSCRIPTION FACTOR II-I REPEAT DOMAIN-CONTAINING PROTEIN 1"/>
    <property type="match status" value="1"/>
</dbReference>
<dbReference type="SUPFAM" id="SSF117773">
    <property type="entry name" value="GTF2I-like repeat"/>
    <property type="match status" value="5"/>
</dbReference>
<evidence type="ECO:0000256" key="6">
    <source>
        <dbReference type="ARBA" id="ARBA00023242"/>
    </source>
</evidence>
<evidence type="ECO:0000313" key="9">
    <source>
        <dbReference type="Proteomes" id="UP000567624"/>
    </source>
</evidence>
<dbReference type="GO" id="GO:0005634">
    <property type="term" value="C:nucleus"/>
    <property type="evidence" value="ECO:0007669"/>
    <property type="project" value="UniProtKB-SubCell"/>
</dbReference>
<feature type="non-terminal residue" evidence="8">
    <location>
        <position position="598"/>
    </location>
</feature>
<keyword evidence="9" id="KW-1185">Reference proteome</keyword>
<feature type="compositionally biased region" description="Polar residues" evidence="7">
    <location>
        <begin position="310"/>
        <end position="330"/>
    </location>
</feature>
<feature type="region of interest" description="Disordered" evidence="7">
    <location>
        <begin position="465"/>
        <end position="486"/>
    </location>
</feature>
<organism evidence="8 9">
    <name type="scientific">Smithornis capensis</name>
    <dbReference type="NCBI Taxonomy" id="363769"/>
    <lineage>
        <taxon>Eukaryota</taxon>
        <taxon>Metazoa</taxon>
        <taxon>Chordata</taxon>
        <taxon>Craniata</taxon>
        <taxon>Vertebrata</taxon>
        <taxon>Euteleostomi</taxon>
        <taxon>Archelosauria</taxon>
        <taxon>Archosauria</taxon>
        <taxon>Dinosauria</taxon>
        <taxon>Saurischia</taxon>
        <taxon>Theropoda</taxon>
        <taxon>Coelurosauria</taxon>
        <taxon>Aves</taxon>
        <taxon>Neognathae</taxon>
        <taxon>Neoaves</taxon>
        <taxon>Telluraves</taxon>
        <taxon>Australaves</taxon>
        <taxon>Passeriformes</taxon>
        <taxon>Eurylaimidae</taxon>
        <taxon>Smithornis</taxon>
    </lineage>
</organism>
<feature type="compositionally biased region" description="Polar residues" evidence="7">
    <location>
        <begin position="469"/>
        <end position="486"/>
    </location>
</feature>
<keyword evidence="4" id="KW-0238">DNA-binding</keyword>
<name>A0A7K8R5T8_9PASS</name>
<evidence type="ECO:0000256" key="5">
    <source>
        <dbReference type="ARBA" id="ARBA00023163"/>
    </source>
</evidence>
<keyword evidence="3" id="KW-0805">Transcription regulation</keyword>
<proteinExistence type="predicted"/>
<reference evidence="8 9" key="1">
    <citation type="submission" date="2019-09" db="EMBL/GenBank/DDBJ databases">
        <title>Bird 10,000 Genomes (B10K) Project - Family phase.</title>
        <authorList>
            <person name="Zhang G."/>
        </authorList>
    </citation>
    <scope>NUCLEOTIDE SEQUENCE [LARGE SCALE GENOMIC DNA]</scope>
    <source>
        <strain evidence="8">B10K-CU-031-20</strain>
    </source>
</reference>
<keyword evidence="2" id="KW-0677">Repeat</keyword>
<evidence type="ECO:0000313" key="8">
    <source>
        <dbReference type="EMBL" id="NXF12318.1"/>
    </source>
</evidence>
<dbReference type="EMBL" id="VWYW01000969">
    <property type="protein sequence ID" value="NXF12318.1"/>
    <property type="molecule type" value="Genomic_DNA"/>
</dbReference>
<dbReference type="GO" id="GO:0003677">
    <property type="term" value="F:DNA binding"/>
    <property type="evidence" value="ECO:0007669"/>
    <property type="project" value="UniProtKB-KW"/>
</dbReference>
<sequence length="598" mass="67364">EKWNARITNLRKQVEELFEKKYAEAIKATGRVSVPYPLFHSSVEDLHVEGLPEGIPFRRPSTYGIPRLERILLAKHRIRFVIKKNELLNSTDVPLDKPATGAKEEWHAKVSKLRKMVDQLFCKKFAKALGSSEPKAVPYKKFEAHPTDLCVEGLPENIPFRSPSWYGIPCLEQIIQVGKRIKFVIKRPELLTLTSAEVIQPKSNTTVKDDWNSRITNLRKQVEDIFSMKFGQALGHSEAVDVPYAVFESNSEHLRVEGLPEGIPFRSPTWFGIPRLERILRASDKIKFVIKKPELLTSYLPRRLASKINTKAVSPKSSKRSQSPAGNSNVPEIEVTLDESPSKPQTTGAQTNSQMKGSNTNFKPQGKDFSFQTWNARITDLKQKVENLFNEKCGEALGLTEPVKVPFSLFESFPEVFYVEGLPEGVPFRQPSTFGIPRLEKILRNKSKIKFIIKNPEMLEAAIKEGSAESPQRKTNSSHIDNTASTTRDKVVNRTAGGEDLNIIQVTIPGDGSERLSKETARQLREQVNDLFSQKFGEATGMNFPVKVPYRKITTNPGCIVVEGLPPGVSFKAPSYLEMSSMKKILESAEFIKFTVIR</sequence>
<dbReference type="Proteomes" id="UP000567624">
    <property type="component" value="Unassembled WGS sequence"/>
</dbReference>
<dbReference type="Gene3D" id="3.90.1460.10">
    <property type="entry name" value="GTF2I-like"/>
    <property type="match status" value="5"/>
</dbReference>
<evidence type="ECO:0000256" key="7">
    <source>
        <dbReference type="SAM" id="MobiDB-lite"/>
    </source>
</evidence>
<evidence type="ECO:0000256" key="4">
    <source>
        <dbReference type="ARBA" id="ARBA00023125"/>
    </source>
</evidence>
<dbReference type="InterPro" id="IPR036647">
    <property type="entry name" value="GTF2I-like_rpt_sf"/>
</dbReference>
<feature type="compositionally biased region" description="Polar residues" evidence="7">
    <location>
        <begin position="342"/>
        <end position="363"/>
    </location>
</feature>
<comment type="caution">
    <text evidence="8">The sequence shown here is derived from an EMBL/GenBank/DDBJ whole genome shotgun (WGS) entry which is preliminary data.</text>
</comment>
<evidence type="ECO:0000256" key="1">
    <source>
        <dbReference type="ARBA" id="ARBA00004123"/>
    </source>
</evidence>
<dbReference type="AlphaFoldDB" id="A0A7K8R5T8"/>
<feature type="non-terminal residue" evidence="8">
    <location>
        <position position="1"/>
    </location>
</feature>
<dbReference type="PROSITE" id="PS51139">
    <property type="entry name" value="GTF2I"/>
    <property type="match status" value="5"/>
</dbReference>
<evidence type="ECO:0000256" key="3">
    <source>
        <dbReference type="ARBA" id="ARBA00023015"/>
    </source>
</evidence>
<dbReference type="FunFam" id="3.90.1460.10:FF:000004">
    <property type="entry name" value="general transcription factor II-I isoform X1"/>
    <property type="match status" value="1"/>
</dbReference>
<protein>
    <submittedName>
        <fullName evidence="8">GTF2I factor</fullName>
    </submittedName>
</protein>
<keyword evidence="5" id="KW-0804">Transcription</keyword>
<accession>A0A7K8R5T8</accession>
<feature type="region of interest" description="Disordered" evidence="7">
    <location>
        <begin position="310"/>
        <end position="366"/>
    </location>
</feature>
<evidence type="ECO:0000256" key="2">
    <source>
        <dbReference type="ARBA" id="ARBA00022737"/>
    </source>
</evidence>
<gene>
    <name evidence="8" type="primary">Gtf2i</name>
    <name evidence="8" type="ORF">SMICAP_R01234</name>
</gene>
<dbReference type="PANTHER" id="PTHR46304:SF2">
    <property type="entry name" value="GENERAL TRANSCRIPTION FACTOR II-I"/>
    <property type="match status" value="1"/>
</dbReference>
<dbReference type="Pfam" id="PF02946">
    <property type="entry name" value="GTF2I"/>
    <property type="match status" value="5"/>
</dbReference>